<evidence type="ECO:0000313" key="2">
    <source>
        <dbReference type="Proteomes" id="UP000887159"/>
    </source>
</evidence>
<evidence type="ECO:0000313" key="1">
    <source>
        <dbReference type="EMBL" id="GFY08890.1"/>
    </source>
</evidence>
<dbReference type="AlphaFoldDB" id="A0A8X6SCK3"/>
<name>A0A8X6SCK3_TRICX</name>
<keyword evidence="2" id="KW-1185">Reference proteome</keyword>
<dbReference type="EMBL" id="BMAU01021284">
    <property type="protein sequence ID" value="GFY08890.1"/>
    <property type="molecule type" value="Genomic_DNA"/>
</dbReference>
<comment type="caution">
    <text evidence="1">The sequence shown here is derived from an EMBL/GenBank/DDBJ whole genome shotgun (WGS) entry which is preliminary data.</text>
</comment>
<organism evidence="1 2">
    <name type="scientific">Trichonephila clavipes</name>
    <name type="common">Golden silk orbweaver</name>
    <name type="synonym">Nephila clavipes</name>
    <dbReference type="NCBI Taxonomy" id="2585209"/>
    <lineage>
        <taxon>Eukaryota</taxon>
        <taxon>Metazoa</taxon>
        <taxon>Ecdysozoa</taxon>
        <taxon>Arthropoda</taxon>
        <taxon>Chelicerata</taxon>
        <taxon>Arachnida</taxon>
        <taxon>Araneae</taxon>
        <taxon>Araneomorphae</taxon>
        <taxon>Entelegynae</taxon>
        <taxon>Araneoidea</taxon>
        <taxon>Nephilidae</taxon>
        <taxon>Trichonephila</taxon>
    </lineage>
</organism>
<sequence>MLCCLLSYVEAPAAWVPRIIDTVYPTVATLLMLRLKQHPFGVVWKSREGFQLMYHPRHMTKVQNYEVITKNPRVAL</sequence>
<proteinExistence type="predicted"/>
<reference evidence="1" key="1">
    <citation type="submission" date="2020-08" db="EMBL/GenBank/DDBJ databases">
        <title>Multicomponent nature underlies the extraordinary mechanical properties of spider dragline silk.</title>
        <authorList>
            <person name="Kono N."/>
            <person name="Nakamura H."/>
            <person name="Mori M."/>
            <person name="Yoshida Y."/>
            <person name="Ohtoshi R."/>
            <person name="Malay A.D."/>
            <person name="Moran D.A.P."/>
            <person name="Tomita M."/>
            <person name="Numata K."/>
            <person name="Arakawa K."/>
        </authorList>
    </citation>
    <scope>NUCLEOTIDE SEQUENCE</scope>
</reference>
<dbReference type="Proteomes" id="UP000887159">
    <property type="component" value="Unassembled WGS sequence"/>
</dbReference>
<accession>A0A8X6SCK3</accession>
<protein>
    <submittedName>
        <fullName evidence="1">Uncharacterized protein</fullName>
    </submittedName>
</protein>
<gene>
    <name evidence="1" type="ORF">TNCV_4660821</name>
</gene>